<dbReference type="InterPro" id="IPR008912">
    <property type="entry name" value="Uncharacterised_CoxE"/>
</dbReference>
<dbReference type="Gene3D" id="3.40.50.410">
    <property type="entry name" value="von Willebrand factor, type A domain"/>
    <property type="match status" value="1"/>
</dbReference>
<dbReference type="CDD" id="cd01462">
    <property type="entry name" value="VWA_YIEM_type"/>
    <property type="match status" value="1"/>
</dbReference>
<dbReference type="Pfam" id="PF05762">
    <property type="entry name" value="VWA_CoxE"/>
    <property type="match status" value="1"/>
</dbReference>
<organism evidence="1 2">
    <name type="scientific">Chitinophaga solisilvae</name>
    <dbReference type="NCBI Taxonomy" id="1233460"/>
    <lineage>
        <taxon>Bacteria</taxon>
        <taxon>Pseudomonadati</taxon>
        <taxon>Bacteroidota</taxon>
        <taxon>Chitinophagia</taxon>
        <taxon>Chitinophagales</taxon>
        <taxon>Chitinophagaceae</taxon>
        <taxon>Chitinophaga</taxon>
    </lineage>
</organism>
<keyword evidence="2" id="KW-1185">Reference proteome</keyword>
<protein>
    <submittedName>
        <fullName evidence="1">VWA domain-containing protein</fullName>
    </submittedName>
</protein>
<reference evidence="1" key="1">
    <citation type="submission" date="2020-05" db="EMBL/GenBank/DDBJ databases">
        <title>Chitinophaga laudate sp. nov., isolated from a tropical peat swamp.</title>
        <authorList>
            <person name="Goh C.B.S."/>
            <person name="Lee M.S."/>
            <person name="Parimannan S."/>
            <person name="Pasbakhsh P."/>
            <person name="Yule C.M."/>
            <person name="Rajandas H."/>
            <person name="Loke S."/>
            <person name="Croft L."/>
            <person name="Tan J.B.L."/>
        </authorList>
    </citation>
    <scope>NUCLEOTIDE SEQUENCE</scope>
    <source>
        <strain evidence="1">Mgbs1</strain>
    </source>
</reference>
<name>A0A3S1D3N6_9BACT</name>
<dbReference type="PANTHER" id="PTHR30634">
    <property type="entry name" value="OUTER MEMBRANE LOLAB LIPOPROTEIN INSERTION APPARATUS"/>
    <property type="match status" value="1"/>
</dbReference>
<sequence length="378" mass="41981">MMEENIRRWRLILGGETNDGTAFSLNKEDLQVDKTLEALYDSTRKGGLGASSPNVSRWLGDIRTYFPASVVQVMQKDALKRLNLTEMLFEKEMLENVEPDVQLVASLMTLSRVIPDKTKDTARQVVRKVVDELMKKLSQPMHQAISGSLNKSIRNRRPRHNEINWDLTIRKNLQHYQEDYKTIIPQTLMGYGRKRSSLKDVVLCIDQSGSMGTSVVYSGIFGAVMASIPAVQTRMVVFDTAVADLTEELQDPVELLFGVQLGGGTDINAALTYCGQIVTRPADTVLVLITDLYEGGDEPGMRKRFTELAASGVQVVVLLALNDEGAPSYDHDNAQFLAQLGIPVFACTPDKFPDLMATALSKQDIAQWAAKEDIVLKK</sequence>
<dbReference type="InterPro" id="IPR002035">
    <property type="entry name" value="VWF_A"/>
</dbReference>
<comment type="caution">
    <text evidence="1">The sequence shown here is derived from an EMBL/GenBank/DDBJ whole genome shotgun (WGS) entry which is preliminary data.</text>
</comment>
<dbReference type="SUPFAM" id="SSF53300">
    <property type="entry name" value="vWA-like"/>
    <property type="match status" value="1"/>
</dbReference>
<dbReference type="AlphaFoldDB" id="A0A3S1D3N6"/>
<dbReference type="SMART" id="SM00327">
    <property type="entry name" value="VWA"/>
    <property type="match status" value="1"/>
</dbReference>
<dbReference type="OrthoDB" id="9789979at2"/>
<accession>A0A3S1D3N6</accession>
<dbReference type="Proteomes" id="UP000281028">
    <property type="component" value="Unassembled WGS sequence"/>
</dbReference>
<evidence type="ECO:0000313" key="1">
    <source>
        <dbReference type="EMBL" id="NSL87070.1"/>
    </source>
</evidence>
<dbReference type="EMBL" id="RIAR02000001">
    <property type="protein sequence ID" value="NSL87070.1"/>
    <property type="molecule type" value="Genomic_DNA"/>
</dbReference>
<gene>
    <name evidence="1" type="ORF">ECE50_009530</name>
</gene>
<dbReference type="PANTHER" id="PTHR30634:SF16">
    <property type="entry name" value="OUTER-MEMBRANE LIPOPROTEIN LOLB"/>
    <property type="match status" value="1"/>
</dbReference>
<dbReference type="InterPro" id="IPR050458">
    <property type="entry name" value="LolB"/>
</dbReference>
<dbReference type="InterPro" id="IPR036465">
    <property type="entry name" value="vWFA_dom_sf"/>
</dbReference>
<evidence type="ECO:0000313" key="2">
    <source>
        <dbReference type="Proteomes" id="UP000281028"/>
    </source>
</evidence>
<proteinExistence type="predicted"/>